<proteinExistence type="predicted"/>
<name>A0A5B7J779_PORTR</name>
<keyword evidence="2" id="KW-1185">Reference proteome</keyword>
<protein>
    <submittedName>
        <fullName evidence="1">Uncharacterized protein</fullName>
    </submittedName>
</protein>
<comment type="caution">
    <text evidence="1">The sequence shown here is derived from an EMBL/GenBank/DDBJ whole genome shotgun (WGS) entry which is preliminary data.</text>
</comment>
<evidence type="ECO:0000313" key="1">
    <source>
        <dbReference type="EMBL" id="MPC88768.1"/>
    </source>
</evidence>
<organism evidence="1 2">
    <name type="scientific">Portunus trituberculatus</name>
    <name type="common">Swimming crab</name>
    <name type="synonym">Neptunus trituberculatus</name>
    <dbReference type="NCBI Taxonomy" id="210409"/>
    <lineage>
        <taxon>Eukaryota</taxon>
        <taxon>Metazoa</taxon>
        <taxon>Ecdysozoa</taxon>
        <taxon>Arthropoda</taxon>
        <taxon>Crustacea</taxon>
        <taxon>Multicrustacea</taxon>
        <taxon>Malacostraca</taxon>
        <taxon>Eumalacostraca</taxon>
        <taxon>Eucarida</taxon>
        <taxon>Decapoda</taxon>
        <taxon>Pleocyemata</taxon>
        <taxon>Brachyura</taxon>
        <taxon>Eubrachyura</taxon>
        <taxon>Portunoidea</taxon>
        <taxon>Portunidae</taxon>
        <taxon>Portuninae</taxon>
        <taxon>Portunus</taxon>
    </lineage>
</organism>
<sequence>MLESNPLVRLNLPLLCDRIGLGIKHEVAALVQETCRQAGRQVAALHRRRLPAMSHKGDTGSQRSHHPCLCNLRLPWKTVGIDWLVWLTWWVDRCGWMVGLGKAG</sequence>
<dbReference type="EMBL" id="VSRR010078908">
    <property type="protein sequence ID" value="MPC88768.1"/>
    <property type="molecule type" value="Genomic_DNA"/>
</dbReference>
<dbReference type="AlphaFoldDB" id="A0A5B7J779"/>
<dbReference type="Proteomes" id="UP000324222">
    <property type="component" value="Unassembled WGS sequence"/>
</dbReference>
<accession>A0A5B7J779</accession>
<evidence type="ECO:0000313" key="2">
    <source>
        <dbReference type="Proteomes" id="UP000324222"/>
    </source>
</evidence>
<reference evidence="1 2" key="1">
    <citation type="submission" date="2019-05" db="EMBL/GenBank/DDBJ databases">
        <title>Another draft genome of Portunus trituberculatus and its Hox gene families provides insights of decapod evolution.</title>
        <authorList>
            <person name="Jeong J.-H."/>
            <person name="Song I."/>
            <person name="Kim S."/>
            <person name="Choi T."/>
            <person name="Kim D."/>
            <person name="Ryu S."/>
            <person name="Kim W."/>
        </authorList>
    </citation>
    <scope>NUCLEOTIDE SEQUENCE [LARGE SCALE GENOMIC DNA]</scope>
    <source>
        <tissue evidence="1">Muscle</tissue>
    </source>
</reference>
<gene>
    <name evidence="1" type="ORF">E2C01_083689</name>
</gene>